<dbReference type="Pfam" id="PF14279">
    <property type="entry name" value="HNH_5"/>
    <property type="match status" value="1"/>
</dbReference>
<reference evidence="2 3" key="1">
    <citation type="submission" date="2020-01" db="EMBL/GenBank/DDBJ databases">
        <title>Patterns of diversity and host range of bacteriophage communities associated with bean-nodulatin bacteria.</title>
        <authorList>
            <person name="Vann Cauwenberghe J."/>
            <person name="Santamaria R.I."/>
            <person name="Bustos P."/>
            <person name="Juarez S."/>
            <person name="Gonzalez V."/>
        </authorList>
    </citation>
    <scope>NUCLEOTIDE SEQUENCE [LARGE SCALE GENOMIC DNA]</scope>
</reference>
<dbReference type="Proteomes" id="UP000629603">
    <property type="component" value="Segment"/>
</dbReference>
<protein>
    <submittedName>
        <fullName evidence="2">HNH endonuclease protein</fullName>
    </submittedName>
</protein>
<sequence length="192" mass="22373">MHTADLENMPSLVLNADMLPLSSSPLSLYHWHDTIKAVTENKASVIAEYDRVIRSPTFEMKLPSVIALNNYVGIYTEIKFTRYNLFLRDKFTCQYCMEKFAYKNLTFDHVVPASRGGKTVWTNIVAACHPCNIKKRDRTPEEAGLHLHYKPYAPNYEQFKRLGRQDPGKNHYGNLHKTIIDWLYWDTELESK</sequence>
<dbReference type="EMBL" id="MN988521">
    <property type="protein sequence ID" value="QIG71353.1"/>
    <property type="molecule type" value="Genomic_DNA"/>
</dbReference>
<dbReference type="InterPro" id="IPR029471">
    <property type="entry name" value="HNH_5"/>
</dbReference>
<keyword evidence="3" id="KW-1185">Reference proteome</keyword>
<dbReference type="InterPro" id="IPR003615">
    <property type="entry name" value="HNH_nuc"/>
</dbReference>
<evidence type="ECO:0000313" key="3">
    <source>
        <dbReference type="Proteomes" id="UP000629603"/>
    </source>
</evidence>
<dbReference type="InterPro" id="IPR052892">
    <property type="entry name" value="NA-targeting_endonuclease"/>
</dbReference>
<gene>
    <name evidence="2" type="ORF">EVB93_246</name>
</gene>
<keyword evidence="2" id="KW-0255">Endonuclease</keyword>
<organism evidence="2 3">
    <name type="scientific">Rhizobium phage RHph_TM30</name>
    <dbReference type="NCBI Taxonomy" id="2509764"/>
    <lineage>
        <taxon>Viruses</taxon>
        <taxon>Duplodnaviria</taxon>
        <taxon>Heunggongvirae</taxon>
        <taxon>Uroviricota</taxon>
        <taxon>Caudoviricetes</taxon>
        <taxon>Kleczkowskaviridae</taxon>
        <taxon>Cuauhnahuacvirus</taxon>
        <taxon>Cuauhnahuacvirus TM30</taxon>
    </lineage>
</organism>
<keyword evidence="2" id="KW-0378">Hydrolase</keyword>
<keyword evidence="2" id="KW-0540">Nuclease</keyword>
<evidence type="ECO:0000313" key="2">
    <source>
        <dbReference type="EMBL" id="QIG71353.1"/>
    </source>
</evidence>
<proteinExistence type="predicted"/>
<accession>A0A7S5R573</accession>
<feature type="domain" description="HNH nuclease" evidence="1">
    <location>
        <begin position="80"/>
        <end position="133"/>
    </location>
</feature>
<evidence type="ECO:0000259" key="1">
    <source>
        <dbReference type="SMART" id="SM00507"/>
    </source>
</evidence>
<dbReference type="PANTHER" id="PTHR33877">
    <property type="entry name" value="SLL1193 PROTEIN"/>
    <property type="match status" value="1"/>
</dbReference>
<dbReference type="Gene3D" id="1.10.30.50">
    <property type="match status" value="1"/>
</dbReference>
<name>A0A7S5R573_9CAUD</name>
<dbReference type="SMART" id="SM00507">
    <property type="entry name" value="HNHc"/>
    <property type="match status" value="1"/>
</dbReference>
<dbReference type="CDD" id="cd00085">
    <property type="entry name" value="HNHc"/>
    <property type="match status" value="1"/>
</dbReference>
<dbReference type="PANTHER" id="PTHR33877:SF2">
    <property type="entry name" value="OS07G0170200 PROTEIN"/>
    <property type="match status" value="1"/>
</dbReference>
<dbReference type="GO" id="GO:0004519">
    <property type="term" value="F:endonuclease activity"/>
    <property type="evidence" value="ECO:0007669"/>
    <property type="project" value="UniProtKB-KW"/>
</dbReference>